<dbReference type="Proteomes" id="UP000427906">
    <property type="component" value="Chromosome"/>
</dbReference>
<gene>
    <name evidence="1" type="ORF">DSCA_21020</name>
</gene>
<name>A0A5K7YF84_9BACT</name>
<keyword evidence="2" id="KW-1185">Reference proteome</keyword>
<proteinExistence type="predicted"/>
<sequence>MKIRATLIVFGLCWALPVDSGALTVEEIMLLKQNGISEATIQMMLQSEMRAGQSPADGEKMGVRTIIRPNGKPAIVYTTDSADEEARRAAERLKEERAWEMLRHLIVDTRKTDSRRPGSDAGKRD</sequence>
<dbReference type="KEGG" id="dalk:DSCA_21020"/>
<reference evidence="1 2" key="1">
    <citation type="submission" date="2019-11" db="EMBL/GenBank/DDBJ databases">
        <title>Comparative genomics of hydrocarbon-degrading Desulfosarcina strains.</title>
        <authorList>
            <person name="Watanabe M."/>
            <person name="Kojima H."/>
            <person name="Fukui M."/>
        </authorList>
    </citation>
    <scope>NUCLEOTIDE SEQUENCE [LARGE SCALE GENOMIC DNA]</scope>
    <source>
        <strain evidence="1 2">PL12</strain>
    </source>
</reference>
<protein>
    <submittedName>
        <fullName evidence="1">Uncharacterized protein</fullName>
    </submittedName>
</protein>
<dbReference type="OrthoDB" id="5422349at2"/>
<evidence type="ECO:0000313" key="2">
    <source>
        <dbReference type="Proteomes" id="UP000427906"/>
    </source>
</evidence>
<dbReference type="EMBL" id="AP021874">
    <property type="protein sequence ID" value="BBO68172.1"/>
    <property type="molecule type" value="Genomic_DNA"/>
</dbReference>
<organism evidence="1 2">
    <name type="scientific">Desulfosarcina alkanivorans</name>
    <dbReference type="NCBI Taxonomy" id="571177"/>
    <lineage>
        <taxon>Bacteria</taxon>
        <taxon>Pseudomonadati</taxon>
        <taxon>Thermodesulfobacteriota</taxon>
        <taxon>Desulfobacteria</taxon>
        <taxon>Desulfobacterales</taxon>
        <taxon>Desulfosarcinaceae</taxon>
        <taxon>Desulfosarcina</taxon>
    </lineage>
</organism>
<dbReference type="RefSeq" id="WP_155316361.1">
    <property type="nucleotide sequence ID" value="NZ_AP021874.1"/>
</dbReference>
<dbReference type="AlphaFoldDB" id="A0A5K7YF84"/>
<evidence type="ECO:0000313" key="1">
    <source>
        <dbReference type="EMBL" id="BBO68172.1"/>
    </source>
</evidence>
<accession>A0A5K7YF84</accession>